<reference evidence="1" key="1">
    <citation type="submission" date="2020-10" db="EMBL/GenBank/DDBJ databases">
        <title>Ca. Dormibacterota MAGs.</title>
        <authorList>
            <person name="Montgomery K."/>
        </authorList>
    </citation>
    <scope>NUCLEOTIDE SEQUENCE [LARGE SCALE GENOMIC DNA]</scope>
    <source>
        <strain evidence="1">SC8812_S17_10</strain>
    </source>
</reference>
<evidence type="ECO:0000313" key="2">
    <source>
        <dbReference type="Proteomes" id="UP000612893"/>
    </source>
</evidence>
<gene>
    <name evidence="1" type="ORF">JF922_06835</name>
</gene>
<sequence>MPGLLVGSVATELGGAVVSFGDLGPLLGLLDLRVGQLFDGLPNLGQTAAESGQDGHHG</sequence>
<name>A0A934N267_9BACT</name>
<keyword evidence="2" id="KW-1185">Reference proteome</keyword>
<proteinExistence type="predicted"/>
<dbReference type="Proteomes" id="UP000612893">
    <property type="component" value="Unassembled WGS sequence"/>
</dbReference>
<accession>A0A934N267</accession>
<comment type="caution">
    <text evidence="1">The sequence shown here is derived from an EMBL/GenBank/DDBJ whole genome shotgun (WGS) entry which is preliminary data.</text>
</comment>
<dbReference type="AlphaFoldDB" id="A0A934N267"/>
<protein>
    <submittedName>
        <fullName evidence="1">Uncharacterized protein</fullName>
    </submittedName>
</protein>
<dbReference type="RefSeq" id="WP_338200279.1">
    <property type="nucleotide sequence ID" value="NZ_JAEKNR010000080.1"/>
</dbReference>
<evidence type="ECO:0000313" key="1">
    <source>
        <dbReference type="EMBL" id="MBJ7597785.1"/>
    </source>
</evidence>
<organism evidence="1 2">
    <name type="scientific">Candidatus Nephthysia bennettiae</name>
    <dbReference type="NCBI Taxonomy" id="3127016"/>
    <lineage>
        <taxon>Bacteria</taxon>
        <taxon>Bacillati</taxon>
        <taxon>Candidatus Dormiibacterota</taxon>
        <taxon>Candidatus Dormibacteria</taxon>
        <taxon>Candidatus Dormibacterales</taxon>
        <taxon>Candidatus Dormibacteraceae</taxon>
        <taxon>Candidatus Nephthysia</taxon>
    </lineage>
</organism>
<dbReference type="EMBL" id="JAEKNR010000080">
    <property type="protein sequence ID" value="MBJ7597785.1"/>
    <property type="molecule type" value="Genomic_DNA"/>
</dbReference>